<accession>A0A7U7J5D7</accession>
<evidence type="ECO:0000313" key="2">
    <source>
        <dbReference type="EMBL" id="CDH46292.1"/>
    </source>
</evidence>
<dbReference type="RefSeq" id="WP_034434937.1">
    <property type="nucleotide sequence ID" value="NZ_CBTK010000257.1"/>
</dbReference>
<feature type="domain" description="Mce/MlaD" evidence="1">
    <location>
        <begin position="38"/>
        <end position="117"/>
    </location>
</feature>
<comment type="caution">
    <text evidence="2">The sequence shown here is derived from an EMBL/GenBank/DDBJ whole genome shotgun (WGS) entry which is preliminary data.</text>
</comment>
<dbReference type="Pfam" id="PF02470">
    <property type="entry name" value="MlaD"/>
    <property type="match status" value="1"/>
</dbReference>
<dbReference type="GO" id="GO:0005543">
    <property type="term" value="F:phospholipid binding"/>
    <property type="evidence" value="ECO:0007669"/>
    <property type="project" value="TreeGrafter"/>
</dbReference>
<organism evidence="2 3">
    <name type="scientific">Candidatus Contendobacter odensis Run_B_J11</name>
    <dbReference type="NCBI Taxonomy" id="1400861"/>
    <lineage>
        <taxon>Bacteria</taxon>
        <taxon>Pseudomonadati</taxon>
        <taxon>Pseudomonadota</taxon>
        <taxon>Gammaproteobacteria</taxon>
        <taxon>Candidatus Competibacteraceae</taxon>
        <taxon>Candidatus Contendibacter</taxon>
    </lineage>
</organism>
<reference evidence="2 3" key="1">
    <citation type="journal article" date="2014" name="ISME J.">
        <title>Candidatus Competibacter-lineage genomes retrieved from metagenomes reveal functional metabolic diversity.</title>
        <authorList>
            <person name="McIlroy S.J."/>
            <person name="Albertsen M."/>
            <person name="Andresen E.K."/>
            <person name="Saunders A.M."/>
            <person name="Kristiansen R."/>
            <person name="Stokholm-Bjerregaard M."/>
            <person name="Nielsen K.L."/>
            <person name="Nielsen P.H."/>
        </authorList>
    </citation>
    <scope>NUCLEOTIDE SEQUENCE [LARGE SCALE GENOMIC DNA]</scope>
    <source>
        <strain evidence="2 3">Run_B_J11</strain>
    </source>
</reference>
<name>A0A7U7J5D7_9GAMM</name>
<proteinExistence type="predicted"/>
<evidence type="ECO:0000313" key="3">
    <source>
        <dbReference type="Proteomes" id="UP000019184"/>
    </source>
</evidence>
<dbReference type="Proteomes" id="UP000019184">
    <property type="component" value="Unassembled WGS sequence"/>
</dbReference>
<dbReference type="EMBL" id="CBTK010000257">
    <property type="protein sequence ID" value="CDH46292.1"/>
    <property type="molecule type" value="Genomic_DNA"/>
</dbReference>
<dbReference type="NCBIfam" id="TIGR04430">
    <property type="entry name" value="OM_asym_MlaD"/>
    <property type="match status" value="1"/>
</dbReference>
<sequence>MAKKNLELAVGLFVVLGLAALFLLALKVSDIASLGEDKGYRVSARFENIGGLKVRAPVTLGGVRIGRVVGIDLDPQRYEAVVTLSIDPRYDHLPEDSSASILTSGLLGEQYVGLEPGGMDSALKNGSTLKLTQSALVLEKLIGRMVTNAASGDPPPAKTP</sequence>
<gene>
    <name evidence="2" type="primary">yrbD</name>
    <name evidence="2" type="ORF">BN874_420005</name>
</gene>
<dbReference type="OrthoDB" id="9788420at2"/>
<dbReference type="InterPro" id="IPR030970">
    <property type="entry name" value="ABC_MlaD"/>
</dbReference>
<dbReference type="AlphaFoldDB" id="A0A7U7J5D7"/>
<keyword evidence="3" id="KW-1185">Reference proteome</keyword>
<dbReference type="PANTHER" id="PTHR33371">
    <property type="entry name" value="INTERMEMBRANE PHOSPHOLIPID TRANSPORT SYSTEM BINDING PROTEIN MLAD-RELATED"/>
    <property type="match status" value="1"/>
</dbReference>
<evidence type="ECO:0000259" key="1">
    <source>
        <dbReference type="Pfam" id="PF02470"/>
    </source>
</evidence>
<dbReference type="InterPro" id="IPR052336">
    <property type="entry name" value="MlaD_Phospholipid_Transporter"/>
</dbReference>
<protein>
    <submittedName>
        <fullName evidence="2">Transport protein (ABC superfamily, peri_bind)</fullName>
    </submittedName>
</protein>
<dbReference type="GO" id="GO:0005548">
    <property type="term" value="F:phospholipid transporter activity"/>
    <property type="evidence" value="ECO:0007669"/>
    <property type="project" value="TreeGrafter"/>
</dbReference>
<dbReference type="InterPro" id="IPR003399">
    <property type="entry name" value="Mce/MlaD"/>
</dbReference>
<dbReference type="PANTHER" id="PTHR33371:SF4">
    <property type="entry name" value="INTERMEMBRANE PHOSPHOLIPID TRANSPORT SYSTEM BINDING PROTEIN MLAD"/>
    <property type="match status" value="1"/>
</dbReference>